<accession>A0A8M1KNZ9</accession>
<name>A0A8M1KNZ9_CLUHA</name>
<dbReference type="Proteomes" id="UP000515152">
    <property type="component" value="Chromosome 8"/>
</dbReference>
<protein>
    <submittedName>
        <fullName evidence="11">Uncharacterized protein LOC122133067</fullName>
    </submittedName>
</protein>
<gene>
    <name evidence="11" type="primary">LOC122133067</name>
</gene>
<evidence type="ECO:0000256" key="6">
    <source>
        <dbReference type="ARBA" id="ARBA00023136"/>
    </source>
</evidence>
<feature type="transmembrane region" description="Helical" evidence="9">
    <location>
        <begin position="89"/>
        <end position="109"/>
    </location>
</feature>
<evidence type="ECO:0000256" key="3">
    <source>
        <dbReference type="ARBA" id="ARBA00022692"/>
    </source>
</evidence>
<reference evidence="11" key="1">
    <citation type="submission" date="2025-08" db="UniProtKB">
        <authorList>
            <consortium name="RefSeq"/>
        </authorList>
    </citation>
    <scope>IDENTIFICATION</scope>
</reference>
<dbReference type="GeneID" id="122133067"/>
<evidence type="ECO:0000256" key="7">
    <source>
        <dbReference type="ARBA" id="ARBA00023170"/>
    </source>
</evidence>
<feature type="transmembrane region" description="Helical" evidence="9">
    <location>
        <begin position="48"/>
        <end position="69"/>
    </location>
</feature>
<dbReference type="AlphaFoldDB" id="A0A8M1KNZ9"/>
<keyword evidence="7" id="KW-0675">Receptor</keyword>
<proteinExistence type="predicted"/>
<evidence type="ECO:0000313" key="10">
    <source>
        <dbReference type="Proteomes" id="UP000515152"/>
    </source>
</evidence>
<keyword evidence="2" id="KW-0716">Sensory transduction</keyword>
<dbReference type="OrthoDB" id="8724017at2759"/>
<feature type="transmembrane region" description="Helical" evidence="9">
    <location>
        <begin position="130"/>
        <end position="148"/>
    </location>
</feature>
<organism evidence="10 11">
    <name type="scientific">Clupea harengus</name>
    <name type="common">Atlantic herring</name>
    <dbReference type="NCBI Taxonomy" id="7950"/>
    <lineage>
        <taxon>Eukaryota</taxon>
        <taxon>Metazoa</taxon>
        <taxon>Chordata</taxon>
        <taxon>Craniata</taxon>
        <taxon>Vertebrata</taxon>
        <taxon>Euteleostomi</taxon>
        <taxon>Actinopterygii</taxon>
        <taxon>Neopterygii</taxon>
        <taxon>Teleostei</taxon>
        <taxon>Clupei</taxon>
        <taxon>Clupeiformes</taxon>
        <taxon>Clupeoidei</taxon>
        <taxon>Clupeidae</taxon>
        <taxon>Clupea</taxon>
    </lineage>
</organism>
<dbReference type="PANTHER" id="PTHR11394">
    <property type="entry name" value="TASTE RECEPTOR TYPE 2"/>
    <property type="match status" value="1"/>
</dbReference>
<evidence type="ECO:0000256" key="5">
    <source>
        <dbReference type="ARBA" id="ARBA00023040"/>
    </source>
</evidence>
<keyword evidence="6 9" id="KW-0472">Membrane</keyword>
<feature type="transmembrane region" description="Helical" evidence="9">
    <location>
        <begin position="245"/>
        <end position="272"/>
    </location>
</feature>
<comment type="subcellular location">
    <subcellularLocation>
        <location evidence="1">Membrane</location>
        <topology evidence="1">Multi-pass membrane protein</topology>
    </subcellularLocation>
</comment>
<feature type="transmembrane region" description="Helical" evidence="9">
    <location>
        <begin position="199"/>
        <end position="224"/>
    </location>
</feature>
<sequence length="326" mass="36124">MEVQVVSMDRWTYAAVSGMLASLGLCGSLFYIYCLISPRKEHGRSKQPLKLLLGSMVGSNCFLQIILVVHNCKDAFCTPWDFDIAVSAIKNLAAGVNMFSGVWTSMFFYTQIVPARHNFSIWLKRNIKTVVYCALALHCVHVSVHLAMEFSLMYNFMSSTLGSPHTTNRTGFSGNITQCMSVSVSALPMSVELMAVEGVMVAMLWLALALTMASSSATVCYLWGHIKNMEASGSSFSPQLRSQMRVTIAGFVQGLLYLLCSMFVFIMLVFIFTKTIYFDPEERMILTAYSVYSFGTTVNLGVGQTLFRQRVGALAGKVRDWCSTQG</sequence>
<evidence type="ECO:0000256" key="1">
    <source>
        <dbReference type="ARBA" id="ARBA00004141"/>
    </source>
</evidence>
<dbReference type="GO" id="GO:0016020">
    <property type="term" value="C:membrane"/>
    <property type="evidence" value="ECO:0007669"/>
    <property type="project" value="UniProtKB-SubCell"/>
</dbReference>
<evidence type="ECO:0000313" key="11">
    <source>
        <dbReference type="RefSeq" id="XP_042564330.1"/>
    </source>
</evidence>
<keyword evidence="3 9" id="KW-0812">Transmembrane</keyword>
<feature type="transmembrane region" description="Helical" evidence="9">
    <location>
        <begin position="12"/>
        <end position="36"/>
    </location>
</feature>
<feature type="transmembrane region" description="Helical" evidence="9">
    <location>
        <begin position="284"/>
        <end position="302"/>
    </location>
</feature>
<keyword evidence="5" id="KW-0297">G-protein coupled receptor</keyword>
<dbReference type="RefSeq" id="XP_042564330.1">
    <property type="nucleotide sequence ID" value="XM_042708396.1"/>
</dbReference>
<dbReference type="SUPFAM" id="SSF81321">
    <property type="entry name" value="Family A G protein-coupled receptor-like"/>
    <property type="match status" value="1"/>
</dbReference>
<dbReference type="GO" id="GO:0004930">
    <property type="term" value="F:G protein-coupled receptor activity"/>
    <property type="evidence" value="ECO:0007669"/>
    <property type="project" value="UniProtKB-KW"/>
</dbReference>
<evidence type="ECO:0000256" key="2">
    <source>
        <dbReference type="ARBA" id="ARBA00022606"/>
    </source>
</evidence>
<evidence type="ECO:0000256" key="4">
    <source>
        <dbReference type="ARBA" id="ARBA00022989"/>
    </source>
</evidence>
<evidence type="ECO:0000256" key="8">
    <source>
        <dbReference type="ARBA" id="ARBA00023224"/>
    </source>
</evidence>
<keyword evidence="10" id="KW-1185">Reference proteome</keyword>
<dbReference type="KEGG" id="char:122133067"/>
<evidence type="ECO:0000256" key="9">
    <source>
        <dbReference type="SAM" id="Phobius"/>
    </source>
</evidence>
<keyword evidence="4 9" id="KW-1133">Transmembrane helix</keyword>
<keyword evidence="8" id="KW-0807">Transducer</keyword>